<dbReference type="Pfam" id="PF11995">
    <property type="entry name" value="DUF3490"/>
    <property type="match status" value="1"/>
</dbReference>
<dbReference type="IntAct" id="A0A1D6I9G9">
    <property type="interactions" value="2"/>
</dbReference>
<dbReference type="GO" id="GO:0007018">
    <property type="term" value="P:microtubule-based movement"/>
    <property type="evidence" value="ECO:0007669"/>
    <property type="project" value="InterPro"/>
</dbReference>
<accession>A0A1D6I9G9</accession>
<dbReference type="STRING" id="4577.A0A1D6I9G9"/>
<keyword evidence="5 10" id="KW-0067">ATP-binding</keyword>
<evidence type="ECO:0000256" key="10">
    <source>
        <dbReference type="PROSITE-ProRule" id="PRU00283"/>
    </source>
</evidence>
<dbReference type="AlphaFoldDB" id="A0A1D6I9G9"/>
<dbReference type="GO" id="GO:0008017">
    <property type="term" value="F:microtubule binding"/>
    <property type="evidence" value="ECO:0007669"/>
    <property type="project" value="InterPro"/>
</dbReference>
<proteinExistence type="inferred from homology"/>
<dbReference type="GO" id="GO:0003777">
    <property type="term" value="F:microtubule motor activity"/>
    <property type="evidence" value="ECO:0007669"/>
    <property type="project" value="InterPro"/>
</dbReference>
<dbReference type="GO" id="GO:1990904">
    <property type="term" value="C:ribonucleoprotein complex"/>
    <property type="evidence" value="ECO:0007669"/>
    <property type="project" value="UniProtKB-KW"/>
</dbReference>
<dbReference type="Pfam" id="PF00225">
    <property type="entry name" value="Kinesin"/>
    <property type="match status" value="1"/>
</dbReference>
<evidence type="ECO:0000256" key="4">
    <source>
        <dbReference type="ARBA" id="ARBA00022741"/>
    </source>
</evidence>
<keyword evidence="6" id="KW-0689">Ribosomal protein</keyword>
<feature type="region of interest" description="Disordered" evidence="11">
    <location>
        <begin position="976"/>
        <end position="999"/>
    </location>
</feature>
<sequence length="1025" mass="117013">MNMTLQEKQTWSTAMASEERILVSVRLRPVNAREAERGDGSDWECAGPTTLMFHGNIPERAMFPASYTYDRVFNPECSTRQVYEEGAKQVALSVLSGINSSIFAYGQTSSGKTYTMVGITERSMADIYDYIDKHPEREFVLKFSAMEIYNEAVRDLLRPDATQLRLLDDPEKGTVVEKLTEETLRDKGHLLELLAVCEAQRQIGETAMNETSSRSHQILRLTIESSAKQFMGRGKSSTLLACVNFVDLAGSERASQTQSAGVRLKEGSHINRSLLTLGKVIRQLSKGRNGHIPYRDSKLTRILQSSLGGNARTAIICTMSPAHSHIEQSRNTLLFANCAKNVVTDAKVNVVMSDKVLLKHLQREIARLENELKFPRPTSCSNYAEALREKDELIKQNVVLPMKNRIVVDFQLEGQLKELMEQKDTVQSQLDNFRRVTSDGNFNDHATRQWDQSNRSSESLPCSASEDTLSFDTYSDVYEEQDDLGSKGFDVSHVYNDYHHDVYHQKVDEHPMSSLHQPRNHISNRTQMYQPNRETSPEVPKEHCKEVQCIKINEFRRSRSDEEKHGENITYTSEGAIKLYTCDSEPSSDTEKTNNDESLVLKRCVISSRDSVLTRSRSCRASFMVIPNSWFDDSADMRMTPPGDILKYPHRRLEKVRRSMYSENGHCQNDLTLDCPVVSGKVASDMVIDKNTCNEEDGYANNKFSCITKVKEKQEDYCTSQLEGNQDNVTAEILDMKHAKNIDKDIFVANIDSPSRWPINFEKKQKEIIELWHECNVSIVHRTYFFLLFKGVKADNIYLEVEHRRLSFIHSSFIAGCEPNVTVTSSLRNLRHERDMLYKQMLRRLHLLERESLYSKWGIDLNSKQRRLQLSRRIWTQTDMEHVRESAALVIKLVEHLEKGQAIKEMFGLSFTLNQRAIRRPFSWVRGGGGGTPNFSDMAMRLAAAATFVRRLAPARPPVRILAAASTAEAEAVTCGRGDKKTKRGKRFKGSFGNARPKREKKIERIKDRVEVPRSTPWPLPFKLI</sequence>
<dbReference type="InterPro" id="IPR036961">
    <property type="entry name" value="Kinesin_motor_dom_sf"/>
</dbReference>
<dbReference type="Gene3D" id="3.40.850.10">
    <property type="entry name" value="Kinesin motor domain"/>
    <property type="match status" value="1"/>
</dbReference>
<keyword evidence="3" id="KW-0493">Microtubule</keyword>
<dbReference type="PROSITE" id="PS50067">
    <property type="entry name" value="KINESIN_MOTOR_2"/>
    <property type="match status" value="1"/>
</dbReference>
<keyword evidence="7" id="KW-0175">Coiled coil</keyword>
<dbReference type="InterPro" id="IPR030826">
    <property type="entry name" value="Ribosomal_bTHX/bTHXc/bTHXm"/>
</dbReference>
<dbReference type="Pfam" id="PF17067">
    <property type="entry name" value="RPS31"/>
    <property type="match status" value="1"/>
</dbReference>
<dbReference type="PRINTS" id="PR00380">
    <property type="entry name" value="KINESINHEAVY"/>
</dbReference>
<keyword evidence="4 10" id="KW-0547">Nucleotide-binding</keyword>
<evidence type="ECO:0000256" key="8">
    <source>
        <dbReference type="ARBA" id="ARBA00023175"/>
    </source>
</evidence>
<comment type="similarity">
    <text evidence="1">Belongs to the TRAFAC class myosin-kinesin ATPase superfamily. Kinesin family. KIN-7 subfamily.</text>
</comment>
<dbReference type="GO" id="GO:0005524">
    <property type="term" value="F:ATP binding"/>
    <property type="evidence" value="ECO:0007669"/>
    <property type="project" value="UniProtKB-UniRule"/>
</dbReference>
<feature type="compositionally biased region" description="Polar residues" evidence="11">
    <location>
        <begin position="449"/>
        <end position="466"/>
    </location>
</feature>
<dbReference type="SMART" id="SM00129">
    <property type="entry name" value="KISc"/>
    <property type="match status" value="1"/>
</dbReference>
<dbReference type="InterPro" id="IPR027417">
    <property type="entry name" value="P-loop_NTPase"/>
</dbReference>
<evidence type="ECO:0000256" key="9">
    <source>
        <dbReference type="ARBA" id="ARBA00023274"/>
    </source>
</evidence>
<dbReference type="CDD" id="cd01374">
    <property type="entry name" value="KISc_CENP_E"/>
    <property type="match status" value="1"/>
</dbReference>
<dbReference type="InterPro" id="IPR027640">
    <property type="entry name" value="Kinesin-like_fam"/>
</dbReference>
<keyword evidence="8 10" id="KW-0505">Motor protein</keyword>
<organism evidence="12">
    <name type="scientific">Zea mays</name>
    <name type="common">Maize</name>
    <dbReference type="NCBI Taxonomy" id="4577"/>
    <lineage>
        <taxon>Eukaryota</taxon>
        <taxon>Viridiplantae</taxon>
        <taxon>Streptophyta</taxon>
        <taxon>Embryophyta</taxon>
        <taxon>Tracheophyta</taxon>
        <taxon>Spermatophyta</taxon>
        <taxon>Magnoliopsida</taxon>
        <taxon>Liliopsida</taxon>
        <taxon>Poales</taxon>
        <taxon>Poaceae</taxon>
        <taxon>PACMAD clade</taxon>
        <taxon>Panicoideae</taxon>
        <taxon>Andropogonodae</taxon>
        <taxon>Andropogoneae</taxon>
        <taxon>Tripsacinae</taxon>
        <taxon>Zea</taxon>
    </lineage>
</organism>
<dbReference type="EMBL" id="CM007650">
    <property type="protein sequence ID" value="ONM56674.1"/>
    <property type="molecule type" value="Genomic_DNA"/>
</dbReference>
<name>A0A1D6I9G9_MAIZE</name>
<gene>
    <name evidence="12" type="ORF">ZEAMMB73_Zm00001d021269</name>
</gene>
<dbReference type="FunFam" id="3.40.850.10:FF:000016">
    <property type="entry name" value="Kinesin-like protein"/>
    <property type="match status" value="1"/>
</dbReference>
<evidence type="ECO:0000256" key="6">
    <source>
        <dbReference type="ARBA" id="ARBA00022980"/>
    </source>
</evidence>
<keyword evidence="9" id="KW-0687">Ribonucleoprotein</keyword>
<evidence type="ECO:0000256" key="5">
    <source>
        <dbReference type="ARBA" id="ARBA00022840"/>
    </source>
</evidence>
<dbReference type="NCBIfam" id="TIGR04560">
    <property type="entry name" value="ribo_THX"/>
    <property type="match status" value="1"/>
</dbReference>
<dbReference type="GO" id="GO:0005840">
    <property type="term" value="C:ribosome"/>
    <property type="evidence" value="ECO:0007669"/>
    <property type="project" value="UniProtKB-KW"/>
</dbReference>
<dbReference type="PANTHER" id="PTHR47968">
    <property type="entry name" value="CENTROMERE PROTEIN E"/>
    <property type="match status" value="1"/>
</dbReference>
<protein>
    <submittedName>
        <fullName evidence="12">Kinesin-like protein KIN-7G</fullName>
    </submittedName>
</protein>
<dbReference type="SMR" id="A0A1D6I9G9"/>
<evidence type="ECO:0000256" key="3">
    <source>
        <dbReference type="ARBA" id="ARBA00022701"/>
    </source>
</evidence>
<evidence type="ECO:0000313" key="12">
    <source>
        <dbReference type="EMBL" id="ONM56674.1"/>
    </source>
</evidence>
<evidence type="ECO:0000256" key="2">
    <source>
        <dbReference type="ARBA" id="ARBA00010834"/>
    </source>
</evidence>
<comment type="similarity">
    <text evidence="2">Belongs to the bacterial ribosomal protein bTHX family.</text>
</comment>
<dbReference type="PANTHER" id="PTHR47968:SF32">
    <property type="entry name" value="KINESIN-LIKE PROTEIN KIN-7J"/>
    <property type="match status" value="1"/>
</dbReference>
<dbReference type="SUPFAM" id="SSF52540">
    <property type="entry name" value="P-loop containing nucleoside triphosphate hydrolases"/>
    <property type="match status" value="1"/>
</dbReference>
<evidence type="ECO:0000256" key="7">
    <source>
        <dbReference type="ARBA" id="ARBA00023054"/>
    </source>
</evidence>
<evidence type="ECO:0000256" key="1">
    <source>
        <dbReference type="ARBA" id="ARBA00007310"/>
    </source>
</evidence>
<dbReference type="InterPro" id="IPR001752">
    <property type="entry name" value="Kinesin_motor_dom"/>
</dbReference>
<dbReference type="InParanoid" id="A0A1D6I9G9"/>
<feature type="compositionally biased region" description="Basic residues" evidence="11">
    <location>
        <begin position="980"/>
        <end position="989"/>
    </location>
</feature>
<dbReference type="GO" id="GO:0005874">
    <property type="term" value="C:microtubule"/>
    <property type="evidence" value="ECO:0007669"/>
    <property type="project" value="UniProtKB-KW"/>
</dbReference>
<evidence type="ECO:0000256" key="11">
    <source>
        <dbReference type="SAM" id="MobiDB-lite"/>
    </source>
</evidence>
<dbReference type="ExpressionAtlas" id="A0A1D6I9G9">
    <property type="expression patterns" value="baseline and differential"/>
</dbReference>
<dbReference type="InterPro" id="IPR021881">
    <property type="entry name" value="NACK_C"/>
</dbReference>
<feature type="binding site" evidence="10">
    <location>
        <begin position="106"/>
        <end position="113"/>
    </location>
    <ligand>
        <name>ATP</name>
        <dbReference type="ChEBI" id="CHEBI:30616"/>
    </ligand>
</feature>
<feature type="region of interest" description="Disordered" evidence="11">
    <location>
        <begin position="437"/>
        <end position="466"/>
    </location>
</feature>
<reference evidence="12" key="1">
    <citation type="submission" date="2015-12" db="EMBL/GenBank/DDBJ databases">
        <title>Update maize B73 reference genome by single molecule sequencing technologies.</title>
        <authorList>
            <consortium name="Maize Genome Sequencing Project"/>
            <person name="Ware D."/>
        </authorList>
    </citation>
    <scope>NUCLEOTIDE SEQUENCE [LARGE SCALE GENOMIC DNA]</scope>
    <source>
        <tissue evidence="12">Seedling</tissue>
    </source>
</reference>